<keyword evidence="3" id="KW-0560">Oxidoreductase</keyword>
<name>A0ABT8TUG5_9ACTN</name>
<evidence type="ECO:0000256" key="3">
    <source>
        <dbReference type="ARBA" id="ARBA00023002"/>
    </source>
</evidence>
<dbReference type="InterPro" id="IPR006311">
    <property type="entry name" value="TAT_signal"/>
</dbReference>
<sequence>MTPQSPDLDLSRRLLLGGGAGAALGALAPGLLHAADAQPAGRQGPLPRRADVVVVGAGISGLVAAERLARRGVDVLCVEARDRVGGRVLNHHLEAGGTIEAGGAFIGPTQGRIAALAQRMGVRTFLQHNEGNSVYISSTTGRQEYTGTVPPDPTILPDAGVLLTRIDSMAAEIDVSAPWSHPSAREWDAMSLGEFIRRNAVNASGVGNLIKSWTQPGFGADPDELSLLFVLWYVAASGDETHVGTFSRNSDTAGGAQERRFVGGSQLVPIRLARRLGDVVALRAPVRRIEQRGPHALVQTRRGTVRARRVVVAVPPPLVLDIDWDPQLPTDRRQLLRHMDMGQLMKCDAVYETPFWREDGLNGFGINDSGAARAVFDNSPPSGTPGVLLAFVGGSTWREQGPRRRRERREAVLRGFADMFGERALRPIEYTESDWTKERWTRGGPTALHAPGTMVDFGPSIRRPFGRVHWAGTETSTYWSGYMDGAVRAGERAAVEVGDRL</sequence>
<dbReference type="Pfam" id="PF01593">
    <property type="entry name" value="Amino_oxidase"/>
    <property type="match status" value="1"/>
</dbReference>
<comment type="similarity">
    <text evidence="2">Belongs to the flavin monoamine oxidase family.</text>
</comment>
<gene>
    <name evidence="5" type="ORF">QWJ41_17845</name>
</gene>
<proteinExistence type="inferred from homology"/>
<dbReference type="PANTHER" id="PTHR43563">
    <property type="entry name" value="AMINE OXIDASE"/>
    <property type="match status" value="1"/>
</dbReference>
<keyword evidence="6" id="KW-1185">Reference proteome</keyword>
<evidence type="ECO:0000313" key="5">
    <source>
        <dbReference type="EMBL" id="MDO3397595.1"/>
    </source>
</evidence>
<dbReference type="Gene3D" id="3.50.50.60">
    <property type="entry name" value="FAD/NAD(P)-binding domain"/>
    <property type="match status" value="1"/>
</dbReference>
<reference evidence="5" key="1">
    <citation type="submission" date="2023-06" db="EMBL/GenBank/DDBJ databases">
        <title>Genome sequence of Nocardioides sp. SOB44.</title>
        <authorList>
            <person name="Zhang G."/>
        </authorList>
    </citation>
    <scope>NUCLEOTIDE SEQUENCE</scope>
    <source>
        <strain evidence="5">SOB44</strain>
    </source>
</reference>
<dbReference type="SUPFAM" id="SSF54373">
    <property type="entry name" value="FAD-linked reductases, C-terminal domain"/>
    <property type="match status" value="1"/>
</dbReference>
<dbReference type="Proteomes" id="UP001168363">
    <property type="component" value="Unassembled WGS sequence"/>
</dbReference>
<dbReference type="SUPFAM" id="SSF51905">
    <property type="entry name" value="FAD/NAD(P)-binding domain"/>
    <property type="match status" value="1"/>
</dbReference>
<dbReference type="EMBL" id="JAULSC010000023">
    <property type="protein sequence ID" value="MDO3397595.1"/>
    <property type="molecule type" value="Genomic_DNA"/>
</dbReference>
<dbReference type="Gene3D" id="3.90.660.10">
    <property type="match status" value="1"/>
</dbReference>
<dbReference type="Gene3D" id="1.10.405.10">
    <property type="entry name" value="Guanine Nucleotide Dissociation Inhibitor, domain 1"/>
    <property type="match status" value="1"/>
</dbReference>
<feature type="domain" description="Amine oxidase" evidence="4">
    <location>
        <begin position="59"/>
        <end position="497"/>
    </location>
</feature>
<comment type="cofactor">
    <cofactor evidence="1">
        <name>FAD</name>
        <dbReference type="ChEBI" id="CHEBI:57692"/>
    </cofactor>
</comment>
<comment type="caution">
    <text evidence="5">The sequence shown here is derived from an EMBL/GenBank/DDBJ whole genome shotgun (WGS) entry which is preliminary data.</text>
</comment>
<dbReference type="InterPro" id="IPR050703">
    <property type="entry name" value="Flavin_MAO"/>
</dbReference>
<protein>
    <submittedName>
        <fullName evidence="5">FAD-dependent oxidoreductase</fullName>
    </submittedName>
</protein>
<accession>A0ABT8TUG5</accession>
<dbReference type="PROSITE" id="PS51318">
    <property type="entry name" value="TAT"/>
    <property type="match status" value="1"/>
</dbReference>
<evidence type="ECO:0000259" key="4">
    <source>
        <dbReference type="Pfam" id="PF01593"/>
    </source>
</evidence>
<dbReference type="InterPro" id="IPR002937">
    <property type="entry name" value="Amino_oxidase"/>
</dbReference>
<dbReference type="InterPro" id="IPR036188">
    <property type="entry name" value="FAD/NAD-bd_sf"/>
</dbReference>
<dbReference type="InterPro" id="IPR001613">
    <property type="entry name" value="Flavin_amine_oxidase"/>
</dbReference>
<dbReference type="RefSeq" id="WP_302709803.1">
    <property type="nucleotide sequence ID" value="NZ_JAULSC010000023.1"/>
</dbReference>
<evidence type="ECO:0000256" key="1">
    <source>
        <dbReference type="ARBA" id="ARBA00001974"/>
    </source>
</evidence>
<dbReference type="PANTHER" id="PTHR43563:SF1">
    <property type="entry name" value="AMINE OXIDASE [FLAVIN-CONTAINING] B"/>
    <property type="match status" value="1"/>
</dbReference>
<dbReference type="PRINTS" id="PR00757">
    <property type="entry name" value="AMINEOXDASEF"/>
</dbReference>
<organism evidence="5 6">
    <name type="scientific">Nocardioides cremeus</name>
    <dbReference type="NCBI Taxonomy" id="3058044"/>
    <lineage>
        <taxon>Bacteria</taxon>
        <taxon>Bacillati</taxon>
        <taxon>Actinomycetota</taxon>
        <taxon>Actinomycetes</taxon>
        <taxon>Propionibacteriales</taxon>
        <taxon>Nocardioidaceae</taxon>
        <taxon>Nocardioides</taxon>
    </lineage>
</organism>
<evidence type="ECO:0000313" key="6">
    <source>
        <dbReference type="Proteomes" id="UP001168363"/>
    </source>
</evidence>
<evidence type="ECO:0000256" key="2">
    <source>
        <dbReference type="ARBA" id="ARBA00005995"/>
    </source>
</evidence>